<feature type="region of interest" description="Disordered" evidence="1">
    <location>
        <begin position="957"/>
        <end position="982"/>
    </location>
</feature>
<evidence type="ECO:0000313" key="5">
    <source>
        <dbReference type="RefSeq" id="XP_033569533.1"/>
    </source>
</evidence>
<keyword evidence="2" id="KW-0812">Transmembrane</keyword>
<feature type="transmembrane region" description="Helical" evidence="2">
    <location>
        <begin position="300"/>
        <end position="320"/>
    </location>
</feature>
<keyword evidence="2" id="KW-0472">Membrane</keyword>
<name>A0A6A6Y1Q3_9PEZI</name>
<feature type="region of interest" description="Disordered" evidence="1">
    <location>
        <begin position="660"/>
        <end position="887"/>
    </location>
</feature>
<feature type="compositionally biased region" description="Polar residues" evidence="1">
    <location>
        <begin position="809"/>
        <end position="824"/>
    </location>
</feature>
<feature type="compositionally biased region" description="Polar residues" evidence="1">
    <location>
        <begin position="408"/>
        <end position="424"/>
    </location>
</feature>
<evidence type="ECO:0000256" key="1">
    <source>
        <dbReference type="SAM" id="MobiDB-lite"/>
    </source>
</evidence>
<reference evidence="5" key="3">
    <citation type="submission" date="2025-04" db="UniProtKB">
        <authorList>
            <consortium name="RefSeq"/>
        </authorList>
    </citation>
    <scope>IDENTIFICATION</scope>
    <source>
        <strain evidence="5">CBS 304.34</strain>
    </source>
</reference>
<keyword evidence="2" id="KW-1133">Transmembrane helix</keyword>
<feature type="compositionally biased region" description="Basic and acidic residues" evidence="1">
    <location>
        <begin position="743"/>
        <end position="754"/>
    </location>
</feature>
<protein>
    <submittedName>
        <fullName evidence="3 5">Uncharacterized protein</fullName>
    </submittedName>
</protein>
<feature type="compositionally biased region" description="Low complexity" evidence="1">
    <location>
        <begin position="869"/>
        <end position="883"/>
    </location>
</feature>
<gene>
    <name evidence="3 5" type="ORF">BDZ99DRAFT_576707</name>
</gene>
<keyword evidence="4" id="KW-1185">Reference proteome</keyword>
<feature type="compositionally biased region" description="Basic and acidic residues" evidence="1">
    <location>
        <begin position="718"/>
        <end position="733"/>
    </location>
</feature>
<dbReference type="RefSeq" id="XP_033569533.1">
    <property type="nucleotide sequence ID" value="XM_033728603.1"/>
</dbReference>
<reference evidence="3 5" key="1">
    <citation type="journal article" date="2020" name="Stud. Mycol.">
        <title>101 Dothideomycetes genomes: a test case for predicting lifestyles and emergence of pathogens.</title>
        <authorList>
            <person name="Haridas S."/>
            <person name="Albert R."/>
            <person name="Binder M."/>
            <person name="Bloem J."/>
            <person name="Labutti K."/>
            <person name="Salamov A."/>
            <person name="Andreopoulos B."/>
            <person name="Baker S."/>
            <person name="Barry K."/>
            <person name="Bills G."/>
            <person name="Bluhm B."/>
            <person name="Cannon C."/>
            <person name="Castanera R."/>
            <person name="Culley D."/>
            <person name="Daum C."/>
            <person name="Ezra D."/>
            <person name="Gonzalez J."/>
            <person name="Henrissat B."/>
            <person name="Kuo A."/>
            <person name="Liang C."/>
            <person name="Lipzen A."/>
            <person name="Lutzoni F."/>
            <person name="Magnuson J."/>
            <person name="Mondo S."/>
            <person name="Nolan M."/>
            <person name="Ohm R."/>
            <person name="Pangilinan J."/>
            <person name="Park H.-J."/>
            <person name="Ramirez L."/>
            <person name="Alfaro M."/>
            <person name="Sun H."/>
            <person name="Tritt A."/>
            <person name="Yoshinaga Y."/>
            <person name="Zwiers L.-H."/>
            <person name="Turgeon B."/>
            <person name="Goodwin S."/>
            <person name="Spatafora J."/>
            <person name="Crous P."/>
            <person name="Grigoriev I."/>
        </authorList>
    </citation>
    <scope>NUCLEOTIDE SEQUENCE</scope>
    <source>
        <strain evidence="3 5">CBS 304.34</strain>
    </source>
</reference>
<feature type="compositionally biased region" description="Gly residues" evidence="1">
    <location>
        <begin position="342"/>
        <end position="361"/>
    </location>
</feature>
<reference evidence="5" key="2">
    <citation type="submission" date="2020-04" db="EMBL/GenBank/DDBJ databases">
        <authorList>
            <consortium name="NCBI Genome Project"/>
        </authorList>
    </citation>
    <scope>NUCLEOTIDE SEQUENCE</scope>
    <source>
        <strain evidence="5">CBS 304.34</strain>
    </source>
</reference>
<feature type="region of interest" description="Disordered" evidence="1">
    <location>
        <begin position="341"/>
        <end position="430"/>
    </location>
</feature>
<evidence type="ECO:0000313" key="3">
    <source>
        <dbReference type="EMBL" id="KAF2802569.1"/>
    </source>
</evidence>
<organism evidence="3">
    <name type="scientific">Mytilinidion resinicola</name>
    <dbReference type="NCBI Taxonomy" id="574789"/>
    <lineage>
        <taxon>Eukaryota</taxon>
        <taxon>Fungi</taxon>
        <taxon>Dikarya</taxon>
        <taxon>Ascomycota</taxon>
        <taxon>Pezizomycotina</taxon>
        <taxon>Dothideomycetes</taxon>
        <taxon>Pleosporomycetidae</taxon>
        <taxon>Mytilinidiales</taxon>
        <taxon>Mytilinidiaceae</taxon>
        <taxon>Mytilinidion</taxon>
    </lineage>
</organism>
<accession>A0A6A6Y1Q3</accession>
<dbReference type="AlphaFoldDB" id="A0A6A6Y1Q3"/>
<evidence type="ECO:0000256" key="2">
    <source>
        <dbReference type="SAM" id="Phobius"/>
    </source>
</evidence>
<dbReference type="GeneID" id="54469496"/>
<evidence type="ECO:0000313" key="4">
    <source>
        <dbReference type="Proteomes" id="UP000504636"/>
    </source>
</evidence>
<feature type="compositionally biased region" description="Basic and acidic residues" evidence="1">
    <location>
        <begin position="840"/>
        <end position="855"/>
    </location>
</feature>
<dbReference type="EMBL" id="MU003722">
    <property type="protein sequence ID" value="KAF2802569.1"/>
    <property type="molecule type" value="Genomic_DNA"/>
</dbReference>
<feature type="compositionally biased region" description="Polar residues" evidence="1">
    <location>
        <begin position="778"/>
        <end position="789"/>
    </location>
</feature>
<dbReference type="Proteomes" id="UP000504636">
    <property type="component" value="Unplaced"/>
</dbReference>
<sequence>MPSSRFISQWFRHEILIGYLHFYCQIYFCALHPLTCTVETIYSVIQGFWDSLQLVQDGFQGIRNLVTVGENEPASPSTILDELFAEDSTTTSECMSPSSASTSSYIETLTNDTGEQTHLFSDEDLTTCSPGFRCHTDVFSATGPVKSSKSTATLLSATPLVSIISSLTTTSSHPTNLQSTITASTTSFTTSNSTGGYFEPVADKLVGTWTFARSLFVAIYGVGTSISARPASDIYWIAFSTIESYIRVWRYILAESWKFWREIWACTSLTEFFHLVLVKLTFCDGWAGCKSWIANPPVKAFLLAALLFILAVLFFAWYLWMYERSGLVNFAEHSSTTLTPRGVGGGSGGGGGGGSGGGGRGDGGDDENDDQDGDAKADGGRDPSPGNEPAPASRSTPLPPVQGPLVSAGQSTQLPNTNRQTSGHQRSEQQETELLKALKAISERLRRVESARSLQAQFNNKTVKEMEARLQHMVTVSGNQPQDSPLDPRKNKPVISLRKRINELEEGSAQERGNELQSIADAIDRFDRDVKAKLAEVKASVDEANQQFHRHRMAQDKQNREERETVAKLIDEKMNKFKEDLESEITKMVGKAGSTLASTVTKVAGEAIKNQTETFQKETQESFKQVLQHRQASDKNTAVILNASKSVQEAQSQLMSIFQSLGTNPDAPSVPSNGTNEFTPAPVSPVPRPVDPELKPVPKPPSSKPSNTKQPAKKPGRRQKEQDTKPETIKPKLEPSGVVPKVSRYDELTLKPESPKTPTKPTNVSKPPVKQPADENESSATVTQVSITVSVPAEEPSMGPTPSKELVTKTPSSSRTDPPASNKTVGGKSAEPTPSTPVDESVKDEKDGAQSRKLTEIVNAIQSELEGKTTATPTAPTATGETPMVDSQNLNMVIEGVNPGAAPEPELPSPYLTSKVKQMLEVLVDETPVEAEPSIADHTQPIIDPLKLLLTSFAQSRTESKQEPPPPIVTAFPPKSATSTQSGTFPNPPITGGSASVFDPNAHIAAFESGSIDFGAGAPVATPGLSSSNSTNQHPISSLQNTAFTWQLPVINQPKAPAGEQDVTMGNPKRIWGKAQHRYHCYKVRYGGLVQCQNSLPLTHISTLHNRAPTLPGIQAKQQGLSPTQFQNPSNGPVAVTVTDQNFQIPPPGADDVDMNDIKNVQGSVAEASTERQGEPQIPDTVNGTIHPDSDFSPIQSPTPSPETIPEASPAVLLLNKQPDPEYMNHAQNTFRQRLTDIVKHNNDTHRNFKSAEGMAINLDGIIMQFVLAWLKAIALEATG</sequence>
<proteinExistence type="predicted"/>